<reference evidence="2 3" key="1">
    <citation type="submission" date="2020-06" db="EMBL/GenBank/DDBJ databases">
        <title>Actinomadura xiongansis sp. nov., isolated from soil of Baiyangdian.</title>
        <authorList>
            <person name="Zhang X."/>
        </authorList>
    </citation>
    <scope>NUCLEOTIDE SEQUENCE [LARGE SCALE GENOMIC DNA]</scope>
    <source>
        <strain evidence="2 3">HBUM206468</strain>
    </source>
</reference>
<feature type="domain" description="DUF4132" evidence="1">
    <location>
        <begin position="70"/>
        <end position="251"/>
    </location>
</feature>
<dbReference type="Pfam" id="PF13569">
    <property type="entry name" value="DUF4132"/>
    <property type="match status" value="1"/>
</dbReference>
<evidence type="ECO:0000313" key="3">
    <source>
        <dbReference type="Proteomes" id="UP000805614"/>
    </source>
</evidence>
<dbReference type="Proteomes" id="UP000805614">
    <property type="component" value="Unassembled WGS sequence"/>
</dbReference>
<dbReference type="EMBL" id="JABVEC010000015">
    <property type="protein sequence ID" value="MBC6467798.1"/>
    <property type="molecule type" value="Genomic_DNA"/>
</dbReference>
<proteinExistence type="predicted"/>
<comment type="caution">
    <text evidence="2">The sequence shown here is derived from an EMBL/GenBank/DDBJ whole genome shotgun (WGS) entry which is preliminary data.</text>
</comment>
<accession>A0ABR7LSH9</accession>
<gene>
    <name evidence="2" type="ORF">HKK74_20190</name>
</gene>
<protein>
    <submittedName>
        <fullName evidence="2">DUF4132 domain-containing protein</fullName>
    </submittedName>
</protein>
<dbReference type="RefSeq" id="WP_187244819.1">
    <property type="nucleotide sequence ID" value="NZ_BAAAOK010000001.1"/>
</dbReference>
<evidence type="ECO:0000313" key="2">
    <source>
        <dbReference type="EMBL" id="MBC6467798.1"/>
    </source>
</evidence>
<dbReference type="InterPro" id="IPR025406">
    <property type="entry name" value="DUF4132"/>
</dbReference>
<evidence type="ECO:0000259" key="1">
    <source>
        <dbReference type="Pfam" id="PF13569"/>
    </source>
</evidence>
<sequence length="341" mass="37876">MKFKGVKARAQEKIEEVARELELTPEQLADRLVPDFGLGPEGGLTLDYGSRRFVVGFDEQLRPYVNDGRGRRLKALPRPGVKDDDEPAHAAYKRFAALKKDVRAAAGDQIRRLESAMVARRRWTAAEFQILFVAHPLLWHIARRLVWLSEDGGKVTAFRVAEDRTFADAGDVVLTLPESASIGIAHPLDLGEELAAWVEVFADYEILQPFPQLGRPVDTLTDEEARGGRLHRFEGLTVPFGKVLGLERRGWRRGEPLDGGVECWISRETPGGLHIVISLDPGIQAGHVQMLPEQRLEHVWLGAQPGDYDPDRVGPYAFGELDPVTASEILTDLTELAESAV</sequence>
<name>A0ABR7LSH9_9ACTN</name>
<keyword evidence="3" id="KW-1185">Reference proteome</keyword>
<organism evidence="2 3">
    <name type="scientific">Actinomadura alba</name>
    <dbReference type="NCBI Taxonomy" id="406431"/>
    <lineage>
        <taxon>Bacteria</taxon>
        <taxon>Bacillati</taxon>
        <taxon>Actinomycetota</taxon>
        <taxon>Actinomycetes</taxon>
        <taxon>Streptosporangiales</taxon>
        <taxon>Thermomonosporaceae</taxon>
        <taxon>Actinomadura</taxon>
    </lineage>
</organism>